<accession>A0A9D5K8M8</accession>
<dbReference type="GO" id="GO:0006396">
    <property type="term" value="P:RNA processing"/>
    <property type="evidence" value="ECO:0007669"/>
    <property type="project" value="InterPro"/>
</dbReference>
<evidence type="ECO:0000313" key="15">
    <source>
        <dbReference type="Proteomes" id="UP000630660"/>
    </source>
</evidence>
<comment type="catalytic activity">
    <reaction evidence="8">
        <text>a 3'-end 3'-phospho-ribonucleotide-RNA + a 5'-end dephospho-ribonucleoside-RNA + GTP = a ribonucleotidyl-ribonucleotide-RNA + GMP + diphosphate</text>
        <dbReference type="Rhea" id="RHEA:68076"/>
        <dbReference type="Rhea" id="RHEA-COMP:10463"/>
        <dbReference type="Rhea" id="RHEA-COMP:13936"/>
        <dbReference type="Rhea" id="RHEA-COMP:17355"/>
        <dbReference type="ChEBI" id="CHEBI:33019"/>
        <dbReference type="ChEBI" id="CHEBI:37565"/>
        <dbReference type="ChEBI" id="CHEBI:58115"/>
        <dbReference type="ChEBI" id="CHEBI:83062"/>
        <dbReference type="ChEBI" id="CHEBI:138284"/>
        <dbReference type="ChEBI" id="CHEBI:173118"/>
        <dbReference type="EC" id="6.5.1.8"/>
    </reaction>
</comment>
<dbReference type="EMBL" id="WJKJ01000152">
    <property type="protein sequence ID" value="MBD3364488.1"/>
    <property type="molecule type" value="Genomic_DNA"/>
</dbReference>
<feature type="binding site" evidence="12">
    <location>
        <position position="332"/>
    </location>
    <ligand>
        <name>Mn(2+)</name>
        <dbReference type="ChEBI" id="CHEBI:29035"/>
        <label>2</label>
    </ligand>
</feature>
<dbReference type="PANTHER" id="PTHR11118:SF1">
    <property type="entry name" value="RNA-SPLICING LIGASE RTCB HOMOLOG"/>
    <property type="match status" value="1"/>
</dbReference>
<keyword evidence="2 13" id="KW-0436">Ligase</keyword>
<evidence type="ECO:0000256" key="8">
    <source>
        <dbReference type="ARBA" id="ARBA00047746"/>
    </source>
</evidence>
<evidence type="ECO:0000256" key="1">
    <source>
        <dbReference type="ARBA" id="ARBA00008071"/>
    </source>
</evidence>
<dbReference type="Proteomes" id="UP000630660">
    <property type="component" value="Unassembled WGS sequence"/>
</dbReference>
<keyword evidence="6 11" id="KW-0342">GTP-binding</keyword>
<proteinExistence type="inferred from homology"/>
<feature type="binding site" evidence="11">
    <location>
        <begin position="206"/>
        <end position="210"/>
    </location>
    <ligand>
        <name>GMP</name>
        <dbReference type="ChEBI" id="CHEBI:58115"/>
    </ligand>
</feature>
<evidence type="ECO:0000256" key="5">
    <source>
        <dbReference type="ARBA" id="ARBA00022800"/>
    </source>
</evidence>
<comment type="subunit">
    <text evidence="13">Monomer.</text>
</comment>
<dbReference type="PANTHER" id="PTHR11118">
    <property type="entry name" value="RNA-SPLICING LIGASE RTCB HOMOLOG"/>
    <property type="match status" value="1"/>
</dbReference>
<keyword evidence="5" id="KW-0692">RNA repair</keyword>
<dbReference type="InterPro" id="IPR001233">
    <property type="entry name" value="RtcB"/>
</dbReference>
<dbReference type="Gene3D" id="3.90.1860.10">
    <property type="entry name" value="tRNA-splicing ligase RtcB"/>
    <property type="match status" value="1"/>
</dbReference>
<dbReference type="Pfam" id="PF01139">
    <property type="entry name" value="RtcB"/>
    <property type="match status" value="1"/>
</dbReference>
<evidence type="ECO:0000256" key="9">
    <source>
        <dbReference type="ARBA" id="ARBA00049514"/>
    </source>
</evidence>
<evidence type="ECO:0000256" key="12">
    <source>
        <dbReference type="PIRSR" id="PIRSR601233-3"/>
    </source>
</evidence>
<evidence type="ECO:0000256" key="11">
    <source>
        <dbReference type="PIRSR" id="PIRSR601233-2"/>
    </source>
</evidence>
<dbReference type="SUPFAM" id="SSF103365">
    <property type="entry name" value="Hypothetical protein PH1602"/>
    <property type="match status" value="1"/>
</dbReference>
<feature type="active site" description="GMP-histidine intermediate" evidence="10">
    <location>
        <position position="407"/>
    </location>
</feature>
<keyword evidence="4 11" id="KW-0547">Nucleotide-binding</keyword>
<dbReference type="PROSITE" id="PS01288">
    <property type="entry name" value="UPF0027"/>
    <property type="match status" value="1"/>
</dbReference>
<feature type="binding site" evidence="11">
    <location>
        <begin position="332"/>
        <end position="333"/>
    </location>
    <ligand>
        <name>GMP</name>
        <dbReference type="ChEBI" id="CHEBI:58115"/>
    </ligand>
</feature>
<comment type="caution">
    <text evidence="14">The sequence shown here is derived from an EMBL/GenBank/DDBJ whole genome shotgun (WGS) entry which is preliminary data.</text>
</comment>
<evidence type="ECO:0000256" key="3">
    <source>
        <dbReference type="ARBA" id="ARBA00022723"/>
    </source>
</evidence>
<reference evidence="14" key="1">
    <citation type="submission" date="2019-11" db="EMBL/GenBank/DDBJ databases">
        <title>Microbial mats filling the niche in hypersaline microbial mats.</title>
        <authorList>
            <person name="Wong H.L."/>
            <person name="Macleod F.I."/>
            <person name="White R.A. III"/>
            <person name="Burns B.P."/>
        </authorList>
    </citation>
    <scope>NUCLEOTIDE SEQUENCE</scope>
    <source>
        <strain evidence="14">Bin_327</strain>
    </source>
</reference>
<organism evidence="14 15">
    <name type="scientific">candidate division WOR-3 bacterium</name>
    <dbReference type="NCBI Taxonomy" id="2052148"/>
    <lineage>
        <taxon>Bacteria</taxon>
        <taxon>Bacteria division WOR-3</taxon>
    </lineage>
</organism>
<dbReference type="GO" id="GO:0005525">
    <property type="term" value="F:GTP binding"/>
    <property type="evidence" value="ECO:0007669"/>
    <property type="project" value="UniProtKB-KW"/>
</dbReference>
<protein>
    <recommendedName>
        <fullName evidence="13">tRNA-splicing ligase RtcB</fullName>
        <ecNumber evidence="13">6.5.1.-</ecNumber>
    </recommendedName>
</protein>
<evidence type="ECO:0000256" key="6">
    <source>
        <dbReference type="ARBA" id="ARBA00023134"/>
    </source>
</evidence>
<feature type="binding site" evidence="11">
    <location>
        <position position="483"/>
    </location>
    <ligand>
        <name>GMP</name>
        <dbReference type="ChEBI" id="CHEBI:58115"/>
    </ligand>
</feature>
<feature type="binding site" evidence="12">
    <location>
        <position position="238"/>
    </location>
    <ligand>
        <name>Mn(2+)</name>
        <dbReference type="ChEBI" id="CHEBI:29035"/>
        <label>2</label>
    </ligand>
</feature>
<feature type="binding site" evidence="11">
    <location>
        <begin position="407"/>
        <end position="410"/>
    </location>
    <ligand>
        <name>GMP</name>
        <dbReference type="ChEBI" id="CHEBI:58115"/>
    </ligand>
</feature>
<keyword evidence="3 12" id="KW-0479">Metal-binding</keyword>
<sequence length="484" mass="52476">MANQPYSGKLEKIDSNRWRIPRKGGMKTDGIIFSSEKLLPILLKDNAPQQVENVAHLPGIVGSAMAMPDIHWGYGFPIGGVAAFDVDEGVISPGGVGYDINCGVRLMRTNLDAGDVKQKLRTLMQEIFTAVPAGVGKKGRIRISRQELKNVLLNGARWAVNKGYGWDEDLDHTEEESTLAGADPAAVSERAFERGLPQIGTLGAGNHFLEIQVVDEIFDNVAADVMGLRKGQVVVMIHTGSRGFGYQVCDDAVKSLGKAVHKYHLSIPDRQLACAPIKSPEGKAYFGAMAGAANYAWANRQAIMHWVREGFEKTFGKGAEMLGLHLVYDVAHNIAKFEEHEVGGKIRKLCVHRKGATRAFGPGHPDIPDDYADIGQPVIIPGDMGTASYVLVGTDKGMEISFGSTCHGAGRVWSRSKALKQIRGHEVKSRLEREGILVLSASAKTLAEETPEAYKDIDEVVEVAHNAGLSRKVARMRPLGVIKG</sequence>
<evidence type="ECO:0000256" key="4">
    <source>
        <dbReference type="ARBA" id="ARBA00022741"/>
    </source>
</evidence>
<feature type="binding site" evidence="11">
    <location>
        <position position="388"/>
    </location>
    <ligand>
        <name>GMP</name>
        <dbReference type="ChEBI" id="CHEBI:58115"/>
    </ligand>
</feature>
<comment type="cofactor">
    <cofactor evidence="12 13">
        <name>Mn(2+)</name>
        <dbReference type="ChEBI" id="CHEBI:29035"/>
    </cofactor>
    <text evidence="12 13">Binds 2 manganese ions per subunit.</text>
</comment>
<dbReference type="GO" id="GO:0042245">
    <property type="term" value="P:RNA repair"/>
    <property type="evidence" value="ECO:0007669"/>
    <property type="project" value="UniProtKB-KW"/>
</dbReference>
<evidence type="ECO:0000256" key="2">
    <source>
        <dbReference type="ARBA" id="ARBA00022598"/>
    </source>
</evidence>
<dbReference type="InterPro" id="IPR036025">
    <property type="entry name" value="RtcB-like_sf"/>
</dbReference>
<dbReference type="EC" id="6.5.1.-" evidence="13"/>
<dbReference type="FunFam" id="3.90.1860.10:FF:000001">
    <property type="entry name" value="tRNA-splicing ligase RtcB homolog"/>
    <property type="match status" value="1"/>
</dbReference>
<evidence type="ECO:0000256" key="13">
    <source>
        <dbReference type="RuleBase" id="RU371113"/>
    </source>
</evidence>
<evidence type="ECO:0000256" key="7">
    <source>
        <dbReference type="ARBA" id="ARBA00023211"/>
    </source>
</evidence>
<dbReference type="AlphaFoldDB" id="A0A9D5K8M8"/>
<feature type="binding site" evidence="11">
    <location>
        <begin position="381"/>
        <end position="384"/>
    </location>
    <ligand>
        <name>GMP</name>
        <dbReference type="ChEBI" id="CHEBI:58115"/>
    </ligand>
</feature>
<gene>
    <name evidence="13" type="primary">rtcB</name>
    <name evidence="14" type="ORF">GF359_04670</name>
</gene>
<comment type="catalytic activity">
    <reaction evidence="9">
        <text>a 3'-end 2',3'-cyclophospho-ribonucleotide-RNA + a 5'-end dephospho-ribonucleoside-RNA + GTP + H2O = a ribonucleotidyl-ribonucleotide-RNA + GMP + diphosphate + H(+)</text>
        <dbReference type="Rhea" id="RHEA:68080"/>
        <dbReference type="Rhea" id="RHEA-COMP:10464"/>
        <dbReference type="Rhea" id="RHEA-COMP:13936"/>
        <dbReference type="Rhea" id="RHEA-COMP:17355"/>
        <dbReference type="ChEBI" id="CHEBI:15377"/>
        <dbReference type="ChEBI" id="CHEBI:15378"/>
        <dbReference type="ChEBI" id="CHEBI:33019"/>
        <dbReference type="ChEBI" id="CHEBI:37565"/>
        <dbReference type="ChEBI" id="CHEBI:58115"/>
        <dbReference type="ChEBI" id="CHEBI:83064"/>
        <dbReference type="ChEBI" id="CHEBI:138284"/>
        <dbReference type="ChEBI" id="CHEBI:173118"/>
        <dbReference type="EC" id="6.5.1.8"/>
    </reaction>
</comment>
<evidence type="ECO:0000313" key="14">
    <source>
        <dbReference type="EMBL" id="MBD3364488.1"/>
    </source>
</evidence>
<dbReference type="GO" id="GO:0046872">
    <property type="term" value="F:metal ion binding"/>
    <property type="evidence" value="ECO:0007669"/>
    <property type="project" value="UniProtKB-UniRule"/>
</dbReference>
<keyword evidence="7 12" id="KW-0464">Manganese</keyword>
<feature type="binding site" evidence="12">
    <location>
        <position position="207"/>
    </location>
    <ligand>
        <name>Mn(2+)</name>
        <dbReference type="ChEBI" id="CHEBI:29035"/>
        <label>1</label>
    </ligand>
</feature>
<name>A0A9D5K8M8_UNCW3</name>
<evidence type="ECO:0000256" key="10">
    <source>
        <dbReference type="PIRSR" id="PIRSR601233-1"/>
    </source>
</evidence>
<comment type="similarity">
    <text evidence="1 13">Belongs to the RtcB family.</text>
</comment>
<feature type="binding site" evidence="12">
    <location>
        <position position="99"/>
    </location>
    <ligand>
        <name>Mn(2+)</name>
        <dbReference type="ChEBI" id="CHEBI:29035"/>
        <label>1</label>
    </ligand>
</feature>
<dbReference type="GO" id="GO:0003972">
    <property type="term" value="F:RNA ligase (ATP) activity"/>
    <property type="evidence" value="ECO:0007669"/>
    <property type="project" value="TreeGrafter"/>
</dbReference>
<dbReference type="GO" id="GO:0170057">
    <property type="term" value="F:RNA ligase (GTP) activity"/>
    <property type="evidence" value="ECO:0007669"/>
    <property type="project" value="UniProtKB-EC"/>
</dbReference>